<proteinExistence type="predicted"/>
<evidence type="ECO:0000313" key="3">
    <source>
        <dbReference type="Proteomes" id="UP000013209"/>
    </source>
</evidence>
<dbReference type="NCBIfam" id="NF033677">
    <property type="entry name" value="biofilm_BapA_N"/>
    <property type="match status" value="1"/>
</dbReference>
<organism evidence="2 3">
    <name type="scientific">Acinetobacter higginsii</name>
    <dbReference type="NCBI Taxonomy" id="70347"/>
    <lineage>
        <taxon>Bacteria</taxon>
        <taxon>Pseudomonadati</taxon>
        <taxon>Pseudomonadota</taxon>
        <taxon>Gammaproteobacteria</taxon>
        <taxon>Moraxellales</taxon>
        <taxon>Moraxellaceae</taxon>
        <taxon>Acinetobacter</taxon>
    </lineage>
</organism>
<evidence type="ECO:0000313" key="2">
    <source>
        <dbReference type="EMBL" id="ENV11315.1"/>
    </source>
</evidence>
<protein>
    <recommendedName>
        <fullName evidence="1">Biofilm-associated protein BapA-like prefix-like domain-containing protein</fullName>
    </recommendedName>
</protein>
<dbReference type="Proteomes" id="UP000013209">
    <property type="component" value="Unassembled WGS sequence"/>
</dbReference>
<dbReference type="STRING" id="1144672.F966_01106"/>
<feature type="domain" description="Biofilm-associated protein BapA-like prefix-like" evidence="1">
    <location>
        <begin position="1"/>
        <end position="71"/>
    </location>
</feature>
<evidence type="ECO:0000259" key="1">
    <source>
        <dbReference type="Pfam" id="PF22783"/>
    </source>
</evidence>
<dbReference type="AlphaFoldDB" id="N8XW64"/>
<reference evidence="2 3" key="1">
    <citation type="submission" date="2013-02" db="EMBL/GenBank/DDBJ databases">
        <title>The Genome Sequence of Acinetobacter sp. CIP 56.2.</title>
        <authorList>
            <consortium name="The Broad Institute Genome Sequencing Platform"/>
            <consortium name="The Broad Institute Genome Sequencing Center for Infectious Disease"/>
            <person name="Cerqueira G."/>
            <person name="Feldgarden M."/>
            <person name="Courvalin P."/>
            <person name="Perichon B."/>
            <person name="Grillot-Courvalin C."/>
            <person name="Clermont D."/>
            <person name="Rocha E."/>
            <person name="Yoon E.-J."/>
            <person name="Nemec A."/>
            <person name="Walker B."/>
            <person name="Young S.K."/>
            <person name="Zeng Q."/>
            <person name="Gargeya S."/>
            <person name="Fitzgerald M."/>
            <person name="Haas B."/>
            <person name="Abouelleil A."/>
            <person name="Alvarado L."/>
            <person name="Arachchi H.M."/>
            <person name="Berlin A.M."/>
            <person name="Chapman S.B."/>
            <person name="Dewar J."/>
            <person name="Goldberg J."/>
            <person name="Griggs A."/>
            <person name="Gujja S."/>
            <person name="Hansen M."/>
            <person name="Howarth C."/>
            <person name="Imamovic A."/>
            <person name="Larimer J."/>
            <person name="McCowan C."/>
            <person name="Murphy C."/>
            <person name="Neiman D."/>
            <person name="Pearson M."/>
            <person name="Priest M."/>
            <person name="Roberts A."/>
            <person name="Saif S."/>
            <person name="Shea T."/>
            <person name="Sisk P."/>
            <person name="Sykes S."/>
            <person name="Wortman J."/>
            <person name="Nusbaum C."/>
            <person name="Birren B."/>
        </authorList>
    </citation>
    <scope>NUCLEOTIDE SEQUENCE [LARGE SCALE GENOMIC DNA]</scope>
    <source>
        <strain evidence="2 3">CIP 56.2</strain>
    </source>
</reference>
<gene>
    <name evidence="2" type="ORF">F966_01106</name>
</gene>
<dbReference type="InterPro" id="IPR048051">
    <property type="entry name" value="BapA-like_prefix-like"/>
</dbReference>
<accession>N8XW64</accession>
<name>N8XW64_9GAMM</name>
<dbReference type="Pfam" id="PF22783">
    <property type="entry name" value="BapA_N"/>
    <property type="match status" value="1"/>
</dbReference>
<dbReference type="eggNOG" id="COG2931">
    <property type="taxonomic scope" value="Bacteria"/>
</dbReference>
<dbReference type="EMBL" id="APPH01000004">
    <property type="protein sequence ID" value="ENV11315.1"/>
    <property type="molecule type" value="Genomic_DNA"/>
</dbReference>
<dbReference type="HOGENOM" id="CLU_197267_0_0_6"/>
<comment type="caution">
    <text evidence="2">The sequence shown here is derived from an EMBL/GenBank/DDBJ whole genome shotgun (WGS) entry which is preliminary data.</text>
</comment>
<sequence>MSQIQIISKESHQTLVNTTGKTATLPSEPSVVLIKVSANDISVVKRDGENAVVVLKNGETIVIHNFFNNSEVADCTTR</sequence>